<gene>
    <name evidence="1" type="ORF">QE404_003307</name>
</gene>
<evidence type="ECO:0000313" key="1">
    <source>
        <dbReference type="EMBL" id="MDQ1098160.1"/>
    </source>
</evidence>
<dbReference type="Proteomes" id="UP001225072">
    <property type="component" value="Unassembled WGS sequence"/>
</dbReference>
<keyword evidence="2" id="KW-1185">Reference proteome</keyword>
<sequence length="223" mass="25464">MTNTIRKNIVCIFLFLGVCITAQEKKQLGSIPQILQSIIPNDRTDFWVLVHNHYGKNEELKISGVKKEYIPQSSGFNLFPEEDSFYYIAYSRAGKIDYITDLSGLKTFIGAIDNVEEAVIDATAEGYFIDEEFKNVAGNYYQDASNYYIDLGKLTSKECPYQKTHFTLTVNKSSGKVTNVKDNGTYIELYNKKCVNNPRLLKIEKKEMPADEPKKAKQPARRK</sequence>
<dbReference type="EMBL" id="JAUTAL010000001">
    <property type="protein sequence ID" value="MDQ1098160.1"/>
    <property type="molecule type" value="Genomic_DNA"/>
</dbReference>
<organism evidence="1 2">
    <name type="scientific">Chryseobacterium camelliae</name>
    <dbReference type="NCBI Taxonomy" id="1265445"/>
    <lineage>
        <taxon>Bacteria</taxon>
        <taxon>Pseudomonadati</taxon>
        <taxon>Bacteroidota</taxon>
        <taxon>Flavobacteriia</taxon>
        <taxon>Flavobacteriales</taxon>
        <taxon>Weeksellaceae</taxon>
        <taxon>Chryseobacterium group</taxon>
        <taxon>Chryseobacterium</taxon>
    </lineage>
</organism>
<protein>
    <submittedName>
        <fullName evidence="1">Uncharacterized protein</fullName>
    </submittedName>
</protein>
<dbReference type="RefSeq" id="WP_307452228.1">
    <property type="nucleotide sequence ID" value="NZ_JAUTAL010000001.1"/>
</dbReference>
<comment type="caution">
    <text evidence="1">The sequence shown here is derived from an EMBL/GenBank/DDBJ whole genome shotgun (WGS) entry which is preliminary data.</text>
</comment>
<evidence type="ECO:0000313" key="2">
    <source>
        <dbReference type="Proteomes" id="UP001225072"/>
    </source>
</evidence>
<name>A0ABU0TM95_9FLAO</name>
<proteinExistence type="predicted"/>
<accession>A0ABU0TM95</accession>
<reference evidence="1 2" key="1">
    <citation type="submission" date="2023-07" db="EMBL/GenBank/DDBJ databases">
        <title>Functional and genomic diversity of the sorghum phyllosphere microbiome.</title>
        <authorList>
            <person name="Shade A."/>
        </authorList>
    </citation>
    <scope>NUCLEOTIDE SEQUENCE [LARGE SCALE GENOMIC DNA]</scope>
    <source>
        <strain evidence="1 2">SORGH_AS_1064</strain>
    </source>
</reference>